<dbReference type="EMBL" id="CM037153">
    <property type="protein sequence ID" value="KAH7858436.1"/>
    <property type="molecule type" value="Genomic_DNA"/>
</dbReference>
<comment type="caution">
    <text evidence="1">The sequence shown here is derived from an EMBL/GenBank/DDBJ whole genome shotgun (WGS) entry which is preliminary data.</text>
</comment>
<organism evidence="1 2">
    <name type="scientific">Vaccinium darrowii</name>
    <dbReference type="NCBI Taxonomy" id="229202"/>
    <lineage>
        <taxon>Eukaryota</taxon>
        <taxon>Viridiplantae</taxon>
        <taxon>Streptophyta</taxon>
        <taxon>Embryophyta</taxon>
        <taxon>Tracheophyta</taxon>
        <taxon>Spermatophyta</taxon>
        <taxon>Magnoliopsida</taxon>
        <taxon>eudicotyledons</taxon>
        <taxon>Gunneridae</taxon>
        <taxon>Pentapetalae</taxon>
        <taxon>asterids</taxon>
        <taxon>Ericales</taxon>
        <taxon>Ericaceae</taxon>
        <taxon>Vaccinioideae</taxon>
        <taxon>Vaccinieae</taxon>
        <taxon>Vaccinium</taxon>
    </lineage>
</organism>
<evidence type="ECO:0000313" key="2">
    <source>
        <dbReference type="Proteomes" id="UP000828048"/>
    </source>
</evidence>
<reference evidence="1 2" key="1">
    <citation type="journal article" date="2021" name="Hortic Res">
        <title>High-quality reference genome and annotation aids understanding of berry development for evergreen blueberry (Vaccinium darrowii).</title>
        <authorList>
            <person name="Yu J."/>
            <person name="Hulse-Kemp A.M."/>
            <person name="Babiker E."/>
            <person name="Staton M."/>
        </authorList>
    </citation>
    <scope>NUCLEOTIDE SEQUENCE [LARGE SCALE GENOMIC DNA]</scope>
    <source>
        <strain evidence="2">cv. NJ 8807/NJ 8810</strain>
        <tissue evidence="1">Young leaf</tissue>
    </source>
</reference>
<sequence length="123" mass="13482">MTLKSLFLTLLIALSLPYPFLLSAAFDGNQAASAPLDGWRPIEHVTAPEVIEAAQFAVAEHNKQTDSMLKFARVVAGEYQVVAGLNYRLIIAAKKGAVAGKYEAVVYARPWAHYKSLTSFREV</sequence>
<dbReference type="Proteomes" id="UP000828048">
    <property type="component" value="Chromosome 3"/>
</dbReference>
<protein>
    <submittedName>
        <fullName evidence="1">Uncharacterized protein</fullName>
    </submittedName>
</protein>
<keyword evidence="2" id="KW-1185">Reference proteome</keyword>
<gene>
    <name evidence="1" type="ORF">Vadar_023874</name>
</gene>
<evidence type="ECO:0000313" key="1">
    <source>
        <dbReference type="EMBL" id="KAH7858436.1"/>
    </source>
</evidence>
<name>A0ACB7YY37_9ERIC</name>
<accession>A0ACB7YY37</accession>
<proteinExistence type="predicted"/>